<dbReference type="SMART" id="SM00458">
    <property type="entry name" value="RICIN"/>
    <property type="match status" value="1"/>
</dbReference>
<evidence type="ECO:0000259" key="2">
    <source>
        <dbReference type="SMART" id="SM00458"/>
    </source>
</evidence>
<keyword evidence="1" id="KW-0732">Signal</keyword>
<dbReference type="Proteomes" id="UP001222932">
    <property type="component" value="Unassembled WGS sequence"/>
</dbReference>
<protein>
    <recommendedName>
        <fullName evidence="2">Ricin B lectin domain-containing protein</fullName>
    </recommendedName>
</protein>
<gene>
    <name evidence="3" type="ORF">CspeluHIS016_0113840</name>
</gene>
<dbReference type="SUPFAM" id="SSF50370">
    <property type="entry name" value="Ricin B-like lectins"/>
    <property type="match status" value="1"/>
</dbReference>
<feature type="domain" description="Ricin B lectin" evidence="2">
    <location>
        <begin position="14"/>
        <end position="161"/>
    </location>
</feature>
<evidence type="ECO:0000256" key="1">
    <source>
        <dbReference type="SAM" id="SignalP"/>
    </source>
</evidence>
<dbReference type="InterPro" id="IPR035992">
    <property type="entry name" value="Ricin_B-like_lectins"/>
</dbReference>
<dbReference type="AlphaFoldDB" id="A0AAD3TQF8"/>
<reference evidence="3" key="1">
    <citation type="journal article" date="2023" name="BMC Genomics">
        <title>Chromosome-level genome assemblies of Cutaneotrichosporon spp. (Trichosporonales, Basidiomycota) reveal imbalanced evolution between nucleotide sequences and chromosome synteny.</title>
        <authorList>
            <person name="Kobayashi Y."/>
            <person name="Kayamori A."/>
            <person name="Aoki K."/>
            <person name="Shiwa Y."/>
            <person name="Matsutani M."/>
            <person name="Fujita N."/>
            <person name="Sugita T."/>
            <person name="Iwasaki W."/>
            <person name="Tanaka N."/>
            <person name="Takashima M."/>
        </authorList>
    </citation>
    <scope>NUCLEOTIDE SEQUENCE</scope>
    <source>
        <strain evidence="3">HIS016</strain>
    </source>
</reference>
<evidence type="ECO:0000313" key="3">
    <source>
        <dbReference type="EMBL" id="GMK54798.1"/>
    </source>
</evidence>
<sequence length="161" mass="17569">MLLWTLLIATAAAATAVHPARSRGKCLEAAGANGDVGAVHISMGVTFNDCNGSATQNWEVRRGTTFIRLAGTDWCVDVGTHRRPPYGWHPANGERAKLYPCGTLGREGGQTFEFRRNVFSVQQKALGDFCLDLVDGNLAPGNELQMWDCHRHNPNQVFSIS</sequence>
<dbReference type="Pfam" id="PF00652">
    <property type="entry name" value="Ricin_B_lectin"/>
    <property type="match status" value="1"/>
</dbReference>
<dbReference type="InterPro" id="IPR000772">
    <property type="entry name" value="Ricin_B_lectin"/>
</dbReference>
<dbReference type="EMBL" id="BTCM01000001">
    <property type="protein sequence ID" value="GMK54798.1"/>
    <property type="molecule type" value="Genomic_DNA"/>
</dbReference>
<feature type="chain" id="PRO_5042204475" description="Ricin B lectin domain-containing protein" evidence="1">
    <location>
        <begin position="17"/>
        <end position="161"/>
    </location>
</feature>
<feature type="signal peptide" evidence="1">
    <location>
        <begin position="1"/>
        <end position="16"/>
    </location>
</feature>
<name>A0AAD3TQF8_9TREE</name>
<keyword evidence="4" id="KW-1185">Reference proteome</keyword>
<dbReference type="CDD" id="cd00161">
    <property type="entry name" value="beta-trefoil_Ricin-like"/>
    <property type="match status" value="1"/>
</dbReference>
<reference evidence="3" key="2">
    <citation type="submission" date="2023-06" db="EMBL/GenBank/DDBJ databases">
        <authorList>
            <person name="Kobayashi Y."/>
            <person name="Kayamori A."/>
            <person name="Aoki K."/>
            <person name="Shiwa Y."/>
            <person name="Fujita N."/>
            <person name="Sugita T."/>
            <person name="Iwasaki W."/>
            <person name="Tanaka N."/>
            <person name="Takashima M."/>
        </authorList>
    </citation>
    <scope>NUCLEOTIDE SEQUENCE</scope>
    <source>
        <strain evidence="3">HIS016</strain>
    </source>
</reference>
<proteinExistence type="predicted"/>
<organism evidence="3 4">
    <name type="scientific">Cutaneotrichosporon spelunceum</name>
    <dbReference type="NCBI Taxonomy" id="1672016"/>
    <lineage>
        <taxon>Eukaryota</taxon>
        <taxon>Fungi</taxon>
        <taxon>Dikarya</taxon>
        <taxon>Basidiomycota</taxon>
        <taxon>Agaricomycotina</taxon>
        <taxon>Tremellomycetes</taxon>
        <taxon>Trichosporonales</taxon>
        <taxon>Trichosporonaceae</taxon>
        <taxon>Cutaneotrichosporon</taxon>
    </lineage>
</organism>
<dbReference type="PROSITE" id="PS50231">
    <property type="entry name" value="RICIN_B_LECTIN"/>
    <property type="match status" value="1"/>
</dbReference>
<comment type="caution">
    <text evidence="3">The sequence shown here is derived from an EMBL/GenBank/DDBJ whole genome shotgun (WGS) entry which is preliminary data.</text>
</comment>
<evidence type="ECO:0000313" key="4">
    <source>
        <dbReference type="Proteomes" id="UP001222932"/>
    </source>
</evidence>
<accession>A0AAD3TQF8</accession>
<dbReference type="Gene3D" id="2.80.10.50">
    <property type="match status" value="2"/>
</dbReference>